<reference evidence="2" key="1">
    <citation type="submission" date="2020-06" db="EMBL/GenBank/DDBJ databases">
        <authorList>
            <consortium name="Plant Systems Biology data submission"/>
        </authorList>
    </citation>
    <scope>NUCLEOTIDE SEQUENCE</scope>
    <source>
        <strain evidence="2">D6</strain>
    </source>
</reference>
<protein>
    <recommendedName>
        <fullName evidence="4">Deacetylase sirtuin-type domain-containing protein</fullName>
    </recommendedName>
</protein>
<dbReference type="InterPro" id="IPR029035">
    <property type="entry name" value="DHS-like_NAD/FAD-binding_dom"/>
</dbReference>
<accession>A0A9N8HME3</accession>
<evidence type="ECO:0008006" key="4">
    <source>
        <dbReference type="Google" id="ProtNLM"/>
    </source>
</evidence>
<evidence type="ECO:0000313" key="2">
    <source>
        <dbReference type="EMBL" id="CAB9515788.1"/>
    </source>
</evidence>
<dbReference type="OrthoDB" id="424302at2759"/>
<evidence type="ECO:0000313" key="3">
    <source>
        <dbReference type="Proteomes" id="UP001153069"/>
    </source>
</evidence>
<name>A0A9N8HME3_9STRA</name>
<dbReference type="Gene3D" id="3.40.50.1220">
    <property type="entry name" value="TPP-binding domain"/>
    <property type="match status" value="1"/>
</dbReference>
<proteinExistence type="predicted"/>
<organism evidence="2 3">
    <name type="scientific">Seminavis robusta</name>
    <dbReference type="NCBI Taxonomy" id="568900"/>
    <lineage>
        <taxon>Eukaryota</taxon>
        <taxon>Sar</taxon>
        <taxon>Stramenopiles</taxon>
        <taxon>Ochrophyta</taxon>
        <taxon>Bacillariophyta</taxon>
        <taxon>Bacillariophyceae</taxon>
        <taxon>Bacillariophycidae</taxon>
        <taxon>Naviculales</taxon>
        <taxon>Naviculaceae</taxon>
        <taxon>Seminavis</taxon>
    </lineage>
</organism>
<comment type="caution">
    <text evidence="2">The sequence shown here is derived from an EMBL/GenBank/DDBJ whole genome shotgun (WGS) entry which is preliminary data.</text>
</comment>
<evidence type="ECO:0000256" key="1">
    <source>
        <dbReference type="SAM" id="MobiDB-lite"/>
    </source>
</evidence>
<feature type="region of interest" description="Disordered" evidence="1">
    <location>
        <begin position="220"/>
        <end position="270"/>
    </location>
</feature>
<gene>
    <name evidence="2" type="ORF">SEMRO_738_G195310.1</name>
</gene>
<dbReference type="PANTHER" id="PTHR48252:SF77">
    <property type="entry name" value="HISTONE DEACETYLASE DOMAIN-CONTAINING PROTEIN"/>
    <property type="match status" value="1"/>
</dbReference>
<dbReference type="PANTHER" id="PTHR48252">
    <property type="entry name" value="HISTONE DEACETYLASE 2-RELATED"/>
    <property type="match status" value="1"/>
</dbReference>
<dbReference type="SUPFAM" id="SSF52467">
    <property type="entry name" value="DHS-like NAD/FAD-binding domain"/>
    <property type="match status" value="2"/>
</dbReference>
<dbReference type="EMBL" id="CAICTM010000737">
    <property type="protein sequence ID" value="CAB9515788.1"/>
    <property type="molecule type" value="Genomic_DNA"/>
</dbReference>
<dbReference type="AlphaFoldDB" id="A0A9N8HME3"/>
<feature type="compositionally biased region" description="Polar residues" evidence="1">
    <location>
        <begin position="221"/>
        <end position="239"/>
    </location>
</feature>
<sequence length="420" mass="46852">MQNTENFLDKDFDSNCEKAAKALAEADVFLLFTGAGFSADSGLAVYADVARVPAYQARGLDYADICRPDLLSDNPELFYGFWGQCFNDYRDTQPHEGYSILHQWKQDKKTAATGTVAKAISAGIARKVEERRPFDEEIVMRYAPYMVPPSASPAGAFFSFTSNVDSHFHDVFEAQEIHECHGNIESWQCSDPYCPAGVFRAPLKYSFQVSTETMLAPRIASNHNPTKNSAAAQATTTSEDGVAHIGQTGGSRRTQPLKNMPPPKEPNNWCTPAVTPTGTDKKEEIVSSNWPQCRFCQKYARPAVLMFQDSRWKRDIAQGERWSLWKEAVLDLCHERKNNKPLKVCILEIGCGLNVPTCRDESQSMVRDVTSKGGEVVLVRINPSPEESPGTEEDVRPCLIPIVSRGLRAIKKIDELYRAL</sequence>
<keyword evidence="3" id="KW-1185">Reference proteome</keyword>
<dbReference type="Proteomes" id="UP001153069">
    <property type="component" value="Unassembled WGS sequence"/>
</dbReference>